<accession>A0A2A9NNV8</accession>
<keyword evidence="4" id="KW-1185">Reference proteome</keyword>
<evidence type="ECO:0000256" key="1">
    <source>
        <dbReference type="SAM" id="MobiDB-lite"/>
    </source>
</evidence>
<dbReference type="AlphaFoldDB" id="A0A2A9NNV8"/>
<evidence type="ECO:0000313" key="4">
    <source>
        <dbReference type="Proteomes" id="UP000242287"/>
    </source>
</evidence>
<protein>
    <submittedName>
        <fullName evidence="3">Uncharacterized protein</fullName>
    </submittedName>
</protein>
<feature type="transmembrane region" description="Helical" evidence="2">
    <location>
        <begin position="202"/>
        <end position="223"/>
    </location>
</feature>
<evidence type="ECO:0000256" key="2">
    <source>
        <dbReference type="SAM" id="Phobius"/>
    </source>
</evidence>
<feature type="transmembrane region" description="Helical" evidence="2">
    <location>
        <begin position="160"/>
        <end position="182"/>
    </location>
</feature>
<feature type="compositionally biased region" description="Basic and acidic residues" evidence="1">
    <location>
        <begin position="316"/>
        <end position="325"/>
    </location>
</feature>
<sequence>MLTFAEGQVIATFVQAFLYGLYIDTFLHCVRWLAFTFEGWTRRKDIKWGLLAVTVFVFGVESTDVGLALQATLFSTLEKPPLTVANIWSYIFERLVIVIADCVLLHRCWITYGRKCTVVIIPALLWVGTIVCLILGIVYESIYSSVEEINRFTTADQVDMAFFALLIAVNIYLTSAILFRIWHTLQDGVEPSHNKLRLILHLFSESGLLFTITSIMAGVTIFIQSMSIISGNMFVRLLFTGINFVVAAITMNLLLILSAQSQLKAQLPDVQRARRDVPTLQFRVTTTVTSTGLSREQDTSGSSGLDAEQGQLKSESGSEKKNEIL</sequence>
<keyword evidence="2" id="KW-1133">Transmembrane helix</keyword>
<reference evidence="3 4" key="1">
    <citation type="submission" date="2014-02" db="EMBL/GenBank/DDBJ databases">
        <title>Transposable element dynamics among asymbiotic and ectomycorrhizal Amanita fungi.</title>
        <authorList>
            <consortium name="DOE Joint Genome Institute"/>
            <person name="Hess J."/>
            <person name="Skrede I."/>
            <person name="Wolfe B."/>
            <person name="LaButti K."/>
            <person name="Ohm R.A."/>
            <person name="Grigoriev I.V."/>
            <person name="Pringle A."/>
        </authorList>
    </citation>
    <scope>NUCLEOTIDE SEQUENCE [LARGE SCALE GENOMIC DNA]</scope>
    <source>
        <strain evidence="3 4">SKay4041</strain>
    </source>
</reference>
<feature type="transmembrane region" description="Helical" evidence="2">
    <location>
        <begin position="46"/>
        <end position="67"/>
    </location>
</feature>
<feature type="compositionally biased region" description="Polar residues" evidence="1">
    <location>
        <begin position="291"/>
        <end position="303"/>
    </location>
</feature>
<name>A0A2A9NNV8_9AGAR</name>
<keyword evidence="2" id="KW-0812">Transmembrane</keyword>
<dbReference type="EMBL" id="KZ302032">
    <property type="protein sequence ID" value="PFH49353.1"/>
    <property type="molecule type" value="Genomic_DNA"/>
</dbReference>
<gene>
    <name evidence="3" type="ORF">AMATHDRAFT_63423</name>
</gene>
<dbReference type="OrthoDB" id="3357408at2759"/>
<feature type="region of interest" description="Disordered" evidence="1">
    <location>
        <begin position="291"/>
        <end position="325"/>
    </location>
</feature>
<feature type="transmembrane region" description="Helical" evidence="2">
    <location>
        <begin position="12"/>
        <end position="34"/>
    </location>
</feature>
<feature type="transmembrane region" description="Helical" evidence="2">
    <location>
        <begin position="235"/>
        <end position="257"/>
    </location>
</feature>
<evidence type="ECO:0000313" key="3">
    <source>
        <dbReference type="EMBL" id="PFH49353.1"/>
    </source>
</evidence>
<feature type="transmembrane region" description="Helical" evidence="2">
    <location>
        <begin position="87"/>
        <end position="106"/>
    </location>
</feature>
<keyword evidence="2" id="KW-0472">Membrane</keyword>
<dbReference type="Proteomes" id="UP000242287">
    <property type="component" value="Unassembled WGS sequence"/>
</dbReference>
<organism evidence="3 4">
    <name type="scientific">Amanita thiersii Skay4041</name>
    <dbReference type="NCBI Taxonomy" id="703135"/>
    <lineage>
        <taxon>Eukaryota</taxon>
        <taxon>Fungi</taxon>
        <taxon>Dikarya</taxon>
        <taxon>Basidiomycota</taxon>
        <taxon>Agaricomycotina</taxon>
        <taxon>Agaricomycetes</taxon>
        <taxon>Agaricomycetidae</taxon>
        <taxon>Agaricales</taxon>
        <taxon>Pluteineae</taxon>
        <taxon>Amanitaceae</taxon>
        <taxon>Amanita</taxon>
    </lineage>
</organism>
<feature type="transmembrane region" description="Helical" evidence="2">
    <location>
        <begin position="118"/>
        <end position="140"/>
    </location>
</feature>
<proteinExistence type="predicted"/>